<comment type="caution">
    <text evidence="2">The sequence shown here is derived from an EMBL/GenBank/DDBJ whole genome shotgun (WGS) entry which is preliminary data.</text>
</comment>
<accession>A0A916X9D8</accession>
<dbReference type="Proteomes" id="UP000651668">
    <property type="component" value="Unassembled WGS sequence"/>
</dbReference>
<dbReference type="RefSeq" id="WP_188625536.1">
    <property type="nucleotide sequence ID" value="NZ_BMIL01000002.1"/>
</dbReference>
<evidence type="ECO:0000256" key="1">
    <source>
        <dbReference type="SAM" id="SignalP"/>
    </source>
</evidence>
<name>A0A916X9D8_9SPHI</name>
<evidence type="ECO:0008006" key="4">
    <source>
        <dbReference type="Google" id="ProtNLM"/>
    </source>
</evidence>
<reference evidence="2" key="2">
    <citation type="submission" date="2020-09" db="EMBL/GenBank/DDBJ databases">
        <authorList>
            <person name="Sun Q."/>
            <person name="Zhou Y."/>
        </authorList>
    </citation>
    <scope>NUCLEOTIDE SEQUENCE</scope>
    <source>
        <strain evidence="2">CGMCC 1.15343</strain>
    </source>
</reference>
<evidence type="ECO:0000313" key="2">
    <source>
        <dbReference type="EMBL" id="GGC56732.1"/>
    </source>
</evidence>
<keyword evidence="3" id="KW-1185">Reference proteome</keyword>
<protein>
    <recommendedName>
        <fullName evidence="4">Adhesin domain-containing protein</fullName>
    </recommendedName>
</protein>
<gene>
    <name evidence="2" type="ORF">GCM10011387_07880</name>
</gene>
<evidence type="ECO:0000313" key="3">
    <source>
        <dbReference type="Proteomes" id="UP000651668"/>
    </source>
</evidence>
<keyword evidence="1" id="KW-0732">Signal</keyword>
<sequence length="389" mass="41619">MKNILLTLGLMGIGTLAFAQSASVNAQPALLAPQYAAASAAVPQTPIKPVLPVMPSSNSVLPAPLPPEIPEVPEYAGWNAEGDSSEEGLTKTFSKTFPAAASDIISMNNQYGSITIKIWDRKEVKADVTISAYSNNADEQQKLLDGTRVLADKSGDQIAFRTEMSGNRNGNWGNGTRNGKKWRREVRVNYTLYVPGNNDLNISQQYGNVEIGNYAGAVNAKVQYGNFSAQKLSSSSNNLNVQYGKMTIQDLNKGNLKQQYGGGITLGSARDINISAQYANVRIDRLLGDAALSVQYNKLNIAQVAESSKVLTISAQYAGVDVGFSDSYKGKMDVKTSYGGFNFGKGVSAKVEGDDEDQGSFTKRYNGNIGGGGSGQVRVNASYGEVTFR</sequence>
<dbReference type="EMBL" id="BMIL01000002">
    <property type="protein sequence ID" value="GGC56732.1"/>
    <property type="molecule type" value="Genomic_DNA"/>
</dbReference>
<feature type="chain" id="PRO_5037678790" description="Adhesin domain-containing protein" evidence="1">
    <location>
        <begin position="20"/>
        <end position="389"/>
    </location>
</feature>
<organism evidence="2 3">
    <name type="scientific">Pedobacter quisquiliarum</name>
    <dbReference type="NCBI Taxonomy" id="1834438"/>
    <lineage>
        <taxon>Bacteria</taxon>
        <taxon>Pseudomonadati</taxon>
        <taxon>Bacteroidota</taxon>
        <taxon>Sphingobacteriia</taxon>
        <taxon>Sphingobacteriales</taxon>
        <taxon>Sphingobacteriaceae</taxon>
        <taxon>Pedobacter</taxon>
    </lineage>
</organism>
<dbReference type="AlphaFoldDB" id="A0A916X9D8"/>
<feature type="signal peptide" evidence="1">
    <location>
        <begin position="1"/>
        <end position="19"/>
    </location>
</feature>
<proteinExistence type="predicted"/>
<reference evidence="2" key="1">
    <citation type="journal article" date="2014" name="Int. J. Syst. Evol. Microbiol.">
        <title>Complete genome sequence of Corynebacterium casei LMG S-19264T (=DSM 44701T), isolated from a smear-ripened cheese.</title>
        <authorList>
            <consortium name="US DOE Joint Genome Institute (JGI-PGF)"/>
            <person name="Walter F."/>
            <person name="Albersmeier A."/>
            <person name="Kalinowski J."/>
            <person name="Ruckert C."/>
        </authorList>
    </citation>
    <scope>NUCLEOTIDE SEQUENCE</scope>
    <source>
        <strain evidence="2">CGMCC 1.15343</strain>
    </source>
</reference>